<keyword evidence="3" id="KW-0408">Iron</keyword>
<organism evidence="6 7">
    <name type="scientific">Sulfitobacter aestuarii</name>
    <dbReference type="NCBI Taxonomy" id="2161676"/>
    <lineage>
        <taxon>Bacteria</taxon>
        <taxon>Pseudomonadati</taxon>
        <taxon>Pseudomonadota</taxon>
        <taxon>Alphaproteobacteria</taxon>
        <taxon>Rhodobacterales</taxon>
        <taxon>Roseobacteraceae</taxon>
        <taxon>Sulfitobacter</taxon>
    </lineage>
</organism>
<dbReference type="PANTHER" id="PTHR42988:SF2">
    <property type="entry name" value="CYCLIC NUCLEOTIDE PHOSPHODIESTERASE CBUA0032-RELATED"/>
    <property type="match status" value="1"/>
</dbReference>
<protein>
    <submittedName>
        <fullName evidence="6">Metallophosphoesterase family protein</fullName>
        <ecNumber evidence="6">3.1.-.-</ecNumber>
    </submittedName>
</protein>
<dbReference type="InterPro" id="IPR050884">
    <property type="entry name" value="CNP_phosphodiesterase-III"/>
</dbReference>
<dbReference type="PANTHER" id="PTHR42988">
    <property type="entry name" value="PHOSPHOHYDROLASE"/>
    <property type="match status" value="1"/>
</dbReference>
<evidence type="ECO:0000256" key="2">
    <source>
        <dbReference type="ARBA" id="ARBA00022801"/>
    </source>
</evidence>
<dbReference type="InterPro" id="IPR004843">
    <property type="entry name" value="Calcineurin-like_PHP"/>
</dbReference>
<dbReference type="EC" id="3.1.-.-" evidence="6"/>
<dbReference type="EMBL" id="JBHUMP010000001">
    <property type="protein sequence ID" value="MFD2738364.1"/>
    <property type="molecule type" value="Genomic_DNA"/>
</dbReference>
<accession>A0ABW5TY39</accession>
<dbReference type="InterPro" id="IPR029052">
    <property type="entry name" value="Metallo-depent_PP-like"/>
</dbReference>
<reference evidence="7" key="1">
    <citation type="journal article" date="2019" name="Int. J. Syst. Evol. Microbiol.">
        <title>The Global Catalogue of Microorganisms (GCM) 10K type strain sequencing project: providing services to taxonomists for standard genome sequencing and annotation.</title>
        <authorList>
            <consortium name="The Broad Institute Genomics Platform"/>
            <consortium name="The Broad Institute Genome Sequencing Center for Infectious Disease"/>
            <person name="Wu L."/>
            <person name="Ma J."/>
        </authorList>
    </citation>
    <scope>NUCLEOTIDE SEQUENCE [LARGE SCALE GENOMIC DNA]</scope>
    <source>
        <strain evidence="7">TISTR 2562</strain>
    </source>
</reference>
<evidence type="ECO:0000256" key="3">
    <source>
        <dbReference type="ARBA" id="ARBA00023004"/>
    </source>
</evidence>
<gene>
    <name evidence="6" type="ORF">ACFSUD_02160</name>
</gene>
<dbReference type="SUPFAM" id="SSF56300">
    <property type="entry name" value="Metallo-dependent phosphatases"/>
    <property type="match status" value="1"/>
</dbReference>
<evidence type="ECO:0000256" key="4">
    <source>
        <dbReference type="ARBA" id="ARBA00025742"/>
    </source>
</evidence>
<feature type="domain" description="Calcineurin-like phosphoesterase" evidence="5">
    <location>
        <begin position="3"/>
        <end position="189"/>
    </location>
</feature>
<sequence length="268" mass="30142">MSRLIHLSDLHFGKDRADLLEPLLGSVNESRPDLVAISGDLTQRAREREYRAARAFVDRIEAPVLSVPGNHDIPVHRPATRFLWPWRYYKRWIDSDLTPVHRRADCLVVGVNTVDRFRWQTGRLSHSRARRACAALRQAEPGMAKVIVAHHPLNHPNTTKKKPIPGAEQALETLIDCGADMILSGHLHVWHAGAFAHRASDGGQANAIQIHAGTSLSSRVRGEPNDYNVIDIAPERFTIARISFDDATHSFTNTETRHFDRVSGRFLD</sequence>
<keyword evidence="1" id="KW-0479">Metal-binding</keyword>
<evidence type="ECO:0000259" key="5">
    <source>
        <dbReference type="Pfam" id="PF00149"/>
    </source>
</evidence>
<evidence type="ECO:0000313" key="6">
    <source>
        <dbReference type="EMBL" id="MFD2738364.1"/>
    </source>
</evidence>
<keyword evidence="7" id="KW-1185">Reference proteome</keyword>
<name>A0ABW5TY39_9RHOB</name>
<comment type="similarity">
    <text evidence="4">Belongs to the cyclic nucleotide phosphodiesterase class-III family.</text>
</comment>
<proteinExistence type="inferred from homology"/>
<evidence type="ECO:0000256" key="1">
    <source>
        <dbReference type="ARBA" id="ARBA00022723"/>
    </source>
</evidence>
<dbReference type="Gene3D" id="3.60.21.10">
    <property type="match status" value="1"/>
</dbReference>
<dbReference type="GO" id="GO:0016787">
    <property type="term" value="F:hydrolase activity"/>
    <property type="evidence" value="ECO:0007669"/>
    <property type="project" value="UniProtKB-KW"/>
</dbReference>
<keyword evidence="2 6" id="KW-0378">Hydrolase</keyword>
<evidence type="ECO:0000313" key="7">
    <source>
        <dbReference type="Proteomes" id="UP001597474"/>
    </source>
</evidence>
<comment type="caution">
    <text evidence="6">The sequence shown here is derived from an EMBL/GenBank/DDBJ whole genome shotgun (WGS) entry which is preliminary data.</text>
</comment>
<dbReference type="Proteomes" id="UP001597474">
    <property type="component" value="Unassembled WGS sequence"/>
</dbReference>
<dbReference type="RefSeq" id="WP_386371016.1">
    <property type="nucleotide sequence ID" value="NZ_JBHUMP010000001.1"/>
</dbReference>
<dbReference type="Pfam" id="PF00149">
    <property type="entry name" value="Metallophos"/>
    <property type="match status" value="1"/>
</dbReference>